<name>A0AA39TH72_ACESA</name>
<dbReference type="AlphaFoldDB" id="A0AA39TH72"/>
<comment type="caution">
    <text evidence="3">The sequence shown here is derived from an EMBL/GenBank/DDBJ whole genome shotgun (WGS) entry which is preliminary data.</text>
</comment>
<dbReference type="InterPro" id="IPR036236">
    <property type="entry name" value="Znf_C2H2_sf"/>
</dbReference>
<evidence type="ECO:0000313" key="3">
    <source>
        <dbReference type="EMBL" id="KAK0608314.1"/>
    </source>
</evidence>
<gene>
    <name evidence="3" type="ORF">LWI29_028763</name>
</gene>
<dbReference type="InterPro" id="IPR013087">
    <property type="entry name" value="Znf_C2H2_type"/>
</dbReference>
<accession>A0AA39TH72</accession>
<dbReference type="Gene3D" id="3.30.160.60">
    <property type="entry name" value="Classic Zinc Finger"/>
    <property type="match status" value="1"/>
</dbReference>
<dbReference type="Proteomes" id="UP001168877">
    <property type="component" value="Unassembled WGS sequence"/>
</dbReference>
<keyword evidence="1" id="KW-0862">Zinc</keyword>
<organism evidence="3 4">
    <name type="scientific">Acer saccharum</name>
    <name type="common">Sugar maple</name>
    <dbReference type="NCBI Taxonomy" id="4024"/>
    <lineage>
        <taxon>Eukaryota</taxon>
        <taxon>Viridiplantae</taxon>
        <taxon>Streptophyta</taxon>
        <taxon>Embryophyta</taxon>
        <taxon>Tracheophyta</taxon>
        <taxon>Spermatophyta</taxon>
        <taxon>Magnoliopsida</taxon>
        <taxon>eudicotyledons</taxon>
        <taxon>Gunneridae</taxon>
        <taxon>Pentapetalae</taxon>
        <taxon>rosids</taxon>
        <taxon>malvids</taxon>
        <taxon>Sapindales</taxon>
        <taxon>Sapindaceae</taxon>
        <taxon>Hippocastanoideae</taxon>
        <taxon>Acereae</taxon>
        <taxon>Acer</taxon>
    </lineage>
</organism>
<keyword evidence="1" id="KW-0479">Metal-binding</keyword>
<proteinExistence type="predicted"/>
<protein>
    <recommendedName>
        <fullName evidence="2">C2H2-type domain-containing protein</fullName>
    </recommendedName>
</protein>
<reference evidence="3" key="2">
    <citation type="submission" date="2023-06" db="EMBL/GenBank/DDBJ databases">
        <authorList>
            <person name="Swenson N.G."/>
            <person name="Wegrzyn J.L."/>
            <person name="Mcevoy S.L."/>
        </authorList>
    </citation>
    <scope>NUCLEOTIDE SEQUENCE</scope>
    <source>
        <strain evidence="3">NS2018</strain>
        <tissue evidence="3">Leaf</tissue>
    </source>
</reference>
<keyword evidence="1" id="KW-0863">Zinc-finger</keyword>
<keyword evidence="4" id="KW-1185">Reference proteome</keyword>
<dbReference type="PROSITE" id="PS50157">
    <property type="entry name" value="ZINC_FINGER_C2H2_2"/>
    <property type="match status" value="1"/>
</dbReference>
<evidence type="ECO:0000259" key="2">
    <source>
        <dbReference type="PROSITE" id="PS50157"/>
    </source>
</evidence>
<feature type="domain" description="C2H2-type" evidence="2">
    <location>
        <begin position="6"/>
        <end position="35"/>
    </location>
</feature>
<evidence type="ECO:0000256" key="1">
    <source>
        <dbReference type="PROSITE-ProRule" id="PRU00042"/>
    </source>
</evidence>
<sequence length="129" mass="14819">MESPPYRCMLCGKYFESPQAIDDHYDSWDHYEKFDDLLQERKYRCDICFNRCETNADFEMHVSVYHPQFPAHAILTKINTGVEDSEKEVNEGQNQQQGHCSFSHTGPAALVSLPPLRLHSSIVKGVQLA</sequence>
<dbReference type="SUPFAM" id="SSF57667">
    <property type="entry name" value="beta-beta-alpha zinc fingers"/>
    <property type="match status" value="1"/>
</dbReference>
<dbReference type="SMART" id="SM00355">
    <property type="entry name" value="ZnF_C2H2"/>
    <property type="match status" value="2"/>
</dbReference>
<dbReference type="EMBL" id="JAUESC010000001">
    <property type="protein sequence ID" value="KAK0608314.1"/>
    <property type="molecule type" value="Genomic_DNA"/>
</dbReference>
<dbReference type="GO" id="GO:0008270">
    <property type="term" value="F:zinc ion binding"/>
    <property type="evidence" value="ECO:0007669"/>
    <property type="project" value="UniProtKB-KW"/>
</dbReference>
<dbReference type="PROSITE" id="PS00028">
    <property type="entry name" value="ZINC_FINGER_C2H2_1"/>
    <property type="match status" value="1"/>
</dbReference>
<evidence type="ECO:0000313" key="4">
    <source>
        <dbReference type="Proteomes" id="UP001168877"/>
    </source>
</evidence>
<reference evidence="3" key="1">
    <citation type="journal article" date="2022" name="Plant J.">
        <title>Strategies of tolerance reflected in two North American maple genomes.</title>
        <authorList>
            <person name="McEvoy S.L."/>
            <person name="Sezen U.U."/>
            <person name="Trouern-Trend A."/>
            <person name="McMahon S.M."/>
            <person name="Schaberg P.G."/>
            <person name="Yang J."/>
            <person name="Wegrzyn J.L."/>
            <person name="Swenson N.G."/>
        </authorList>
    </citation>
    <scope>NUCLEOTIDE SEQUENCE</scope>
    <source>
        <strain evidence="3">NS2018</strain>
    </source>
</reference>